<dbReference type="InterPro" id="IPR014718">
    <property type="entry name" value="GH-type_carb-bd"/>
</dbReference>
<protein>
    <recommendedName>
        <fullName evidence="3">Galactose mutarotase-like enzyme</fullName>
    </recommendedName>
</protein>
<comment type="caution">
    <text evidence="1">The sequence shown here is derived from an EMBL/GenBank/DDBJ whole genome shotgun (WGS) entry which is preliminary data.</text>
</comment>
<keyword evidence="2" id="KW-1185">Reference proteome</keyword>
<accession>A0A9X2G1T1</accession>
<gene>
    <name evidence="1" type="ORF">APR03_001434</name>
</gene>
<dbReference type="RefSeq" id="WP_253834145.1">
    <property type="nucleotide sequence ID" value="NZ_JAMTCS010000004.1"/>
</dbReference>
<dbReference type="Gene3D" id="2.70.98.10">
    <property type="match status" value="1"/>
</dbReference>
<sequence length="268" mass="28421">MTEPRTPARPLMVRTDLALGGRWTSLATPDREWLWRNPRVPAAARATVAPGDPFVDAGGGEECFPTINGPSDHGEVWSRPWTPSGPAARVEAGDLALTRRLTTHDGTVRAGYTVTGPPAAPVLHAVHLLLDVGPGARLEVPGTPDVLVVEWPNPGDTTPATWPDAGGVPLDALGPDDGTARCAVVATDRVDVVDGADRLRLRWGTPSDAPVSLVVWRNLGGWPDGAPYRSIGLEPLLGAETNRDRAGQDRVAHLDGGGRLEWWLEIAG</sequence>
<proteinExistence type="predicted"/>
<reference evidence="1" key="1">
    <citation type="submission" date="2022-06" db="EMBL/GenBank/DDBJ databases">
        <title>Genomic Encyclopedia of Archaeal and Bacterial Type Strains, Phase II (KMG-II): from individual species to whole genera.</title>
        <authorList>
            <person name="Goeker M."/>
        </authorList>
    </citation>
    <scope>NUCLEOTIDE SEQUENCE</scope>
    <source>
        <strain evidence="1">DSM 26652</strain>
    </source>
</reference>
<organism evidence="1 2">
    <name type="scientific">Promicromonospora thailandica</name>
    <dbReference type="NCBI Taxonomy" id="765201"/>
    <lineage>
        <taxon>Bacteria</taxon>
        <taxon>Bacillati</taxon>
        <taxon>Actinomycetota</taxon>
        <taxon>Actinomycetes</taxon>
        <taxon>Micrococcales</taxon>
        <taxon>Promicromonosporaceae</taxon>
        <taxon>Promicromonospora</taxon>
    </lineage>
</organism>
<dbReference type="EMBL" id="JAMTCS010000004">
    <property type="protein sequence ID" value="MCP2264098.1"/>
    <property type="molecule type" value="Genomic_DNA"/>
</dbReference>
<name>A0A9X2G1T1_9MICO</name>
<evidence type="ECO:0000313" key="1">
    <source>
        <dbReference type="EMBL" id="MCP2264098.1"/>
    </source>
</evidence>
<dbReference type="Proteomes" id="UP001139493">
    <property type="component" value="Unassembled WGS sequence"/>
</dbReference>
<evidence type="ECO:0000313" key="2">
    <source>
        <dbReference type="Proteomes" id="UP001139493"/>
    </source>
</evidence>
<dbReference type="GO" id="GO:0030246">
    <property type="term" value="F:carbohydrate binding"/>
    <property type="evidence" value="ECO:0007669"/>
    <property type="project" value="InterPro"/>
</dbReference>
<dbReference type="AlphaFoldDB" id="A0A9X2G1T1"/>
<evidence type="ECO:0008006" key="3">
    <source>
        <dbReference type="Google" id="ProtNLM"/>
    </source>
</evidence>